<dbReference type="Pfam" id="PF13303">
    <property type="entry name" value="PTS_EIIC_2"/>
    <property type="match status" value="1"/>
</dbReference>
<comment type="subcellular location">
    <subcellularLocation>
        <location evidence="1">Cell membrane</location>
        <topology evidence="1">Multi-pass membrane protein</topology>
    </subcellularLocation>
</comment>
<keyword evidence="2" id="KW-0813">Transport</keyword>
<dbReference type="GO" id="GO:0009401">
    <property type="term" value="P:phosphoenolpyruvate-dependent sugar phosphotransferase system"/>
    <property type="evidence" value="ECO:0007669"/>
    <property type="project" value="InterPro"/>
</dbReference>
<evidence type="ECO:0000256" key="6">
    <source>
        <dbReference type="ARBA" id="ARBA00022989"/>
    </source>
</evidence>
<gene>
    <name evidence="10" type="ORF">AAV94_07120</name>
</gene>
<dbReference type="InterPro" id="IPR003352">
    <property type="entry name" value="PTS_EIIC"/>
</dbReference>
<evidence type="ECO:0000256" key="2">
    <source>
        <dbReference type="ARBA" id="ARBA00022448"/>
    </source>
</evidence>
<feature type="transmembrane region" description="Helical" evidence="8">
    <location>
        <begin position="81"/>
        <end position="109"/>
    </location>
</feature>
<dbReference type="AlphaFoldDB" id="A0A0U1PZJ2"/>
<evidence type="ECO:0000313" key="10">
    <source>
        <dbReference type="EMBL" id="KKW67942.1"/>
    </source>
</evidence>
<accession>A0A0U1PZJ2</accession>
<evidence type="ECO:0000256" key="3">
    <source>
        <dbReference type="ARBA" id="ARBA00022475"/>
    </source>
</evidence>
<sequence>MALHAFLQSRNIEFSLKRYGIDALNFMTLGLFGSLVIGLILKTVGGWTGLESLVEAGTMAQQSMGAAIGVAVAYGLQAPPIVIFASAAIGALGAKMGGPVGCFVAVAVASEMSKLVSKTTPLDIIVTPATALISGFLVAHWISPFIGNVLEVTGNTIQWAMTLQPLLMSVFLAVVMGMILTGPTSSAALAISLNLGGLAGGAATVGCACQMVGFATMSYRENGISGLLSQGLGTSMLQLPNIVRNPRIWIPPTLAAAILGPIATLGFGMQNVPTGSGMGTSGFVGQVGTLAAMGEGADVWMKIGLLHFLLPAVLTLAFATVLRRLGWIKPGDLVINARI</sequence>
<dbReference type="GO" id="GO:0008982">
    <property type="term" value="F:protein-N(PI)-phosphohistidine-sugar phosphotransferase activity"/>
    <property type="evidence" value="ECO:0007669"/>
    <property type="project" value="InterPro"/>
</dbReference>
<feature type="transmembrane region" description="Helical" evidence="8">
    <location>
        <begin position="162"/>
        <end position="180"/>
    </location>
</feature>
<keyword evidence="3" id="KW-1003">Cell membrane</keyword>
<evidence type="ECO:0000259" key="9">
    <source>
        <dbReference type="Pfam" id="PF13303"/>
    </source>
</evidence>
<feature type="transmembrane region" description="Helical" evidence="8">
    <location>
        <begin position="21"/>
        <end position="41"/>
    </location>
</feature>
<dbReference type="STRING" id="1610491.AAV94_07120"/>
<reference evidence="10 11" key="1">
    <citation type="submission" date="2015-05" db="EMBL/GenBank/DDBJ databases">
        <title>Draft genome sequence of Lampropedia sp. CT6, isolated from the microbial mat of a hot water spring, located at Manikaran, India.</title>
        <authorList>
            <person name="Tripathi C."/>
            <person name="Rani P."/>
            <person name="Mahato N.K."/>
            <person name="Lal R."/>
        </authorList>
    </citation>
    <scope>NUCLEOTIDE SEQUENCE [LARGE SCALE GENOMIC DNA]</scope>
    <source>
        <strain evidence="10 11">CT6</strain>
    </source>
</reference>
<keyword evidence="11" id="KW-1185">Reference proteome</keyword>
<dbReference type="RefSeq" id="WP_046741645.1">
    <property type="nucleotide sequence ID" value="NZ_LBNQ01000023.1"/>
</dbReference>
<evidence type="ECO:0000256" key="1">
    <source>
        <dbReference type="ARBA" id="ARBA00004651"/>
    </source>
</evidence>
<proteinExistence type="predicted"/>
<evidence type="ECO:0000256" key="4">
    <source>
        <dbReference type="ARBA" id="ARBA00022597"/>
    </source>
</evidence>
<feature type="transmembrane region" description="Helical" evidence="8">
    <location>
        <begin position="121"/>
        <end position="142"/>
    </location>
</feature>
<feature type="transmembrane region" description="Helical" evidence="8">
    <location>
        <begin position="299"/>
        <end position="322"/>
    </location>
</feature>
<dbReference type="PATRIC" id="fig|1610491.3.peg.1510"/>
<name>A0A0U1PZJ2_9BURK</name>
<keyword evidence="5 8" id="KW-0812">Transmembrane</keyword>
<evidence type="ECO:0000256" key="5">
    <source>
        <dbReference type="ARBA" id="ARBA00022692"/>
    </source>
</evidence>
<dbReference type="GO" id="GO:0005886">
    <property type="term" value="C:plasma membrane"/>
    <property type="evidence" value="ECO:0007669"/>
    <property type="project" value="UniProtKB-SubCell"/>
</dbReference>
<comment type="caution">
    <text evidence="10">The sequence shown here is derived from an EMBL/GenBank/DDBJ whole genome shotgun (WGS) entry which is preliminary data.</text>
</comment>
<keyword evidence="7 8" id="KW-0472">Membrane</keyword>
<feature type="domain" description="Phosphotransferase system EIIC" evidence="9">
    <location>
        <begin position="22"/>
        <end position="333"/>
    </location>
</feature>
<dbReference type="Proteomes" id="UP000050580">
    <property type="component" value="Unassembled WGS sequence"/>
</dbReference>
<organism evidence="10 11">
    <name type="scientific">Lampropedia cohaerens</name>
    <dbReference type="NCBI Taxonomy" id="1610491"/>
    <lineage>
        <taxon>Bacteria</taxon>
        <taxon>Pseudomonadati</taxon>
        <taxon>Pseudomonadota</taxon>
        <taxon>Betaproteobacteria</taxon>
        <taxon>Burkholderiales</taxon>
        <taxon>Comamonadaceae</taxon>
        <taxon>Lampropedia</taxon>
    </lineage>
</organism>
<evidence type="ECO:0000256" key="7">
    <source>
        <dbReference type="ARBA" id="ARBA00023136"/>
    </source>
</evidence>
<feature type="transmembrane region" description="Helical" evidence="8">
    <location>
        <begin position="248"/>
        <end position="269"/>
    </location>
</feature>
<keyword evidence="4 10" id="KW-0762">Sugar transport</keyword>
<evidence type="ECO:0000313" key="11">
    <source>
        <dbReference type="Proteomes" id="UP000050580"/>
    </source>
</evidence>
<dbReference type="OrthoDB" id="396983at2"/>
<keyword evidence="6 8" id="KW-1133">Transmembrane helix</keyword>
<evidence type="ECO:0000256" key="8">
    <source>
        <dbReference type="SAM" id="Phobius"/>
    </source>
</evidence>
<protein>
    <submittedName>
        <fullName evidence="10">PTS sugar transporter subunit IID</fullName>
    </submittedName>
</protein>
<dbReference type="EMBL" id="LBNQ01000023">
    <property type="protein sequence ID" value="KKW67942.1"/>
    <property type="molecule type" value="Genomic_DNA"/>
</dbReference>